<keyword evidence="5" id="KW-1133">Transmembrane helix</keyword>
<dbReference type="InterPro" id="IPR050584">
    <property type="entry name" value="Cholesterol_7-desaturase"/>
</dbReference>
<comment type="caution">
    <text evidence="12">The sequence shown here is derived from an EMBL/GenBank/DDBJ whole genome shotgun (WGS) entry which is preliminary data.</text>
</comment>
<evidence type="ECO:0000256" key="2">
    <source>
        <dbReference type="ARBA" id="ARBA00022692"/>
    </source>
</evidence>
<keyword evidence="6" id="KW-0560">Oxidoreductase</keyword>
<dbReference type="Proteomes" id="UP001530293">
    <property type="component" value="Unassembled WGS sequence"/>
</dbReference>
<gene>
    <name evidence="12" type="ORF">ACHAWU_000635</name>
</gene>
<keyword evidence="7" id="KW-0408">Iron</keyword>
<feature type="domain" description="Rieske" evidence="11">
    <location>
        <begin position="63"/>
        <end position="184"/>
    </location>
</feature>
<evidence type="ECO:0000259" key="11">
    <source>
        <dbReference type="PROSITE" id="PS51296"/>
    </source>
</evidence>
<dbReference type="GO" id="GO:0016020">
    <property type="term" value="C:membrane"/>
    <property type="evidence" value="ECO:0007669"/>
    <property type="project" value="UniProtKB-SubCell"/>
</dbReference>
<dbReference type="GO" id="GO:0046872">
    <property type="term" value="F:metal ion binding"/>
    <property type="evidence" value="ECO:0007669"/>
    <property type="project" value="UniProtKB-KW"/>
</dbReference>
<evidence type="ECO:0000256" key="4">
    <source>
        <dbReference type="ARBA" id="ARBA00022723"/>
    </source>
</evidence>
<dbReference type="Pfam" id="PF00355">
    <property type="entry name" value="Rieske"/>
    <property type="match status" value="1"/>
</dbReference>
<evidence type="ECO:0000256" key="9">
    <source>
        <dbReference type="ARBA" id="ARBA00023136"/>
    </source>
</evidence>
<dbReference type="GO" id="GO:0016491">
    <property type="term" value="F:oxidoreductase activity"/>
    <property type="evidence" value="ECO:0007669"/>
    <property type="project" value="UniProtKB-KW"/>
</dbReference>
<keyword evidence="8" id="KW-0411">Iron-sulfur</keyword>
<dbReference type="GO" id="GO:0051537">
    <property type="term" value="F:2 iron, 2 sulfur cluster binding"/>
    <property type="evidence" value="ECO:0007669"/>
    <property type="project" value="UniProtKB-KW"/>
</dbReference>
<evidence type="ECO:0000256" key="6">
    <source>
        <dbReference type="ARBA" id="ARBA00023002"/>
    </source>
</evidence>
<dbReference type="PANTHER" id="PTHR21266:SF32">
    <property type="entry name" value="CHOLESTEROL 7-DESATURASE NVD"/>
    <property type="match status" value="1"/>
</dbReference>
<protein>
    <recommendedName>
        <fullName evidence="11">Rieske domain-containing protein</fullName>
    </recommendedName>
</protein>
<feature type="signal peptide" evidence="10">
    <location>
        <begin position="1"/>
        <end position="19"/>
    </location>
</feature>
<evidence type="ECO:0000313" key="12">
    <source>
        <dbReference type="EMBL" id="KAL3762171.1"/>
    </source>
</evidence>
<dbReference type="SUPFAM" id="SSF50022">
    <property type="entry name" value="ISP domain"/>
    <property type="match status" value="1"/>
</dbReference>
<proteinExistence type="predicted"/>
<keyword evidence="3" id="KW-0001">2Fe-2S</keyword>
<feature type="chain" id="PRO_5044878106" description="Rieske domain-containing protein" evidence="10">
    <location>
        <begin position="20"/>
        <end position="522"/>
    </location>
</feature>
<evidence type="ECO:0000256" key="8">
    <source>
        <dbReference type="ARBA" id="ARBA00023014"/>
    </source>
</evidence>
<comment type="subcellular location">
    <subcellularLocation>
        <location evidence="1">Membrane</location>
    </subcellularLocation>
</comment>
<dbReference type="EMBL" id="JALLBG020000139">
    <property type="protein sequence ID" value="KAL3762171.1"/>
    <property type="molecule type" value="Genomic_DNA"/>
</dbReference>
<sequence>MTICLHLLFTLVLFDSVNSFVPTQVTAGSPPATVVCHNEALTDASAIVEYIVDEPRGLSLGAWMPLGSASSLTGLGPTQIRVCGIDLAVWHKPLQKNAKRGAVATEWSALVDACPHRLAPLSQGRVDPESGCIECPYHGWSFDTDGSLQTIPQLDEGRTIKAATGDAGRATSLPVHAAGDLLFVFLPTEITGESWPISHLPEHHYSYLQEQMDGGATYYARDFPYSFDFLLENLSDMAHIPIAHNALLGNRKNGSPMDMKVTASNFTHYECEFKERFGKKREGVLTFERPAFSHVRRTDNLNVPQVHFFASPIDEGRSRVMMKEFGVKFIPKWLLHLVMHLSSNPVTSGDIWLHDAERSARVNSADSKPRSVAVGAGRAGRKTTYGLNYIVASRSDVGTTSFRKWWSTYGFADAPPNTFGPASESSLPKYALSSAEQNDPWSRHAKNCIVCRRALSRMRVLQKVVIAGASIGAIMLQRRPPIAMASILLGISAHDLLGKLATTIEGNTNRAEIRNRSYSATH</sequence>
<evidence type="ECO:0000313" key="13">
    <source>
        <dbReference type="Proteomes" id="UP001530293"/>
    </source>
</evidence>
<keyword evidence="13" id="KW-1185">Reference proteome</keyword>
<dbReference type="PANTHER" id="PTHR21266">
    <property type="entry name" value="IRON-SULFUR DOMAIN CONTAINING PROTEIN"/>
    <property type="match status" value="1"/>
</dbReference>
<keyword evidence="9" id="KW-0472">Membrane</keyword>
<keyword evidence="4" id="KW-0479">Metal-binding</keyword>
<name>A0ABD3MJL2_9STRA</name>
<organism evidence="12 13">
    <name type="scientific">Discostella pseudostelligera</name>
    <dbReference type="NCBI Taxonomy" id="259834"/>
    <lineage>
        <taxon>Eukaryota</taxon>
        <taxon>Sar</taxon>
        <taxon>Stramenopiles</taxon>
        <taxon>Ochrophyta</taxon>
        <taxon>Bacillariophyta</taxon>
        <taxon>Coscinodiscophyceae</taxon>
        <taxon>Thalassiosirophycidae</taxon>
        <taxon>Stephanodiscales</taxon>
        <taxon>Stephanodiscaceae</taxon>
        <taxon>Discostella</taxon>
    </lineage>
</organism>
<evidence type="ECO:0000256" key="3">
    <source>
        <dbReference type="ARBA" id="ARBA00022714"/>
    </source>
</evidence>
<dbReference type="Gene3D" id="2.102.10.10">
    <property type="entry name" value="Rieske [2Fe-2S] iron-sulphur domain"/>
    <property type="match status" value="1"/>
</dbReference>
<reference evidence="12 13" key="1">
    <citation type="submission" date="2024-10" db="EMBL/GenBank/DDBJ databases">
        <title>Updated reference genomes for cyclostephanoid diatoms.</title>
        <authorList>
            <person name="Roberts W.R."/>
            <person name="Alverson A.J."/>
        </authorList>
    </citation>
    <scope>NUCLEOTIDE SEQUENCE [LARGE SCALE GENOMIC DNA]</scope>
    <source>
        <strain evidence="12 13">AJA232-27</strain>
    </source>
</reference>
<evidence type="ECO:0000256" key="7">
    <source>
        <dbReference type="ARBA" id="ARBA00023004"/>
    </source>
</evidence>
<evidence type="ECO:0000256" key="1">
    <source>
        <dbReference type="ARBA" id="ARBA00004370"/>
    </source>
</evidence>
<dbReference type="PROSITE" id="PS51296">
    <property type="entry name" value="RIESKE"/>
    <property type="match status" value="1"/>
</dbReference>
<keyword evidence="2" id="KW-0812">Transmembrane</keyword>
<evidence type="ECO:0000256" key="10">
    <source>
        <dbReference type="SAM" id="SignalP"/>
    </source>
</evidence>
<evidence type="ECO:0000256" key="5">
    <source>
        <dbReference type="ARBA" id="ARBA00022989"/>
    </source>
</evidence>
<dbReference type="AlphaFoldDB" id="A0ABD3MJL2"/>
<dbReference type="InterPro" id="IPR036922">
    <property type="entry name" value="Rieske_2Fe-2S_sf"/>
</dbReference>
<dbReference type="SUPFAM" id="SSF55961">
    <property type="entry name" value="Bet v1-like"/>
    <property type="match status" value="1"/>
</dbReference>
<keyword evidence="10" id="KW-0732">Signal</keyword>
<dbReference type="InterPro" id="IPR017941">
    <property type="entry name" value="Rieske_2Fe-2S"/>
</dbReference>
<accession>A0ABD3MJL2</accession>